<dbReference type="EMBL" id="BGPR01006931">
    <property type="protein sequence ID" value="GBN22998.1"/>
    <property type="molecule type" value="Genomic_DNA"/>
</dbReference>
<comment type="caution">
    <text evidence="1">The sequence shown here is derived from an EMBL/GenBank/DDBJ whole genome shotgun (WGS) entry which is preliminary data.</text>
</comment>
<proteinExistence type="predicted"/>
<organism evidence="1 2">
    <name type="scientific">Araneus ventricosus</name>
    <name type="common">Orbweaver spider</name>
    <name type="synonym">Epeira ventricosa</name>
    <dbReference type="NCBI Taxonomy" id="182803"/>
    <lineage>
        <taxon>Eukaryota</taxon>
        <taxon>Metazoa</taxon>
        <taxon>Ecdysozoa</taxon>
        <taxon>Arthropoda</taxon>
        <taxon>Chelicerata</taxon>
        <taxon>Arachnida</taxon>
        <taxon>Araneae</taxon>
        <taxon>Araneomorphae</taxon>
        <taxon>Entelegynae</taxon>
        <taxon>Araneoidea</taxon>
        <taxon>Araneidae</taxon>
        <taxon>Araneus</taxon>
    </lineage>
</organism>
<name>A0A4Y2M7C4_ARAVE</name>
<keyword evidence="2" id="KW-1185">Reference proteome</keyword>
<sequence>MGIQTFINPVNQLAFWDSLVASLPGKQQPFQVLTEATMFDWNQHAKKKIMLDVVGDLSGIADSSNASSACGEENRRIACSLNSLLMPRDCFQYASKTRRPKCLLPYKISPSELVFGKLPSFRSIPSLHRHLRMRMEYGEQVGYYTDRQTVSPLTDLAQNFIRTYIHDDKTVYQILSIWLFKFLSYSVRMTSNIQTDRLPVDGFCPKVDRNLQIMFKDHIPNFIPIALIVF</sequence>
<gene>
    <name evidence="1" type="ORF">AVEN_129469_1</name>
</gene>
<accession>A0A4Y2M7C4</accession>
<evidence type="ECO:0000313" key="2">
    <source>
        <dbReference type="Proteomes" id="UP000499080"/>
    </source>
</evidence>
<dbReference type="Proteomes" id="UP000499080">
    <property type="component" value="Unassembled WGS sequence"/>
</dbReference>
<dbReference type="AlphaFoldDB" id="A0A4Y2M7C4"/>
<evidence type="ECO:0000313" key="1">
    <source>
        <dbReference type="EMBL" id="GBN22998.1"/>
    </source>
</evidence>
<protein>
    <submittedName>
        <fullName evidence="1">Uncharacterized protein</fullName>
    </submittedName>
</protein>
<reference evidence="1 2" key="1">
    <citation type="journal article" date="2019" name="Sci. Rep.">
        <title>Orb-weaving spider Araneus ventricosus genome elucidates the spidroin gene catalogue.</title>
        <authorList>
            <person name="Kono N."/>
            <person name="Nakamura H."/>
            <person name="Ohtoshi R."/>
            <person name="Moran D.A.P."/>
            <person name="Shinohara A."/>
            <person name="Yoshida Y."/>
            <person name="Fujiwara M."/>
            <person name="Mori M."/>
            <person name="Tomita M."/>
            <person name="Arakawa K."/>
        </authorList>
    </citation>
    <scope>NUCLEOTIDE SEQUENCE [LARGE SCALE GENOMIC DNA]</scope>
</reference>